<organism evidence="3 4">
    <name type="scientific">Acrobeloides nanus</name>
    <dbReference type="NCBI Taxonomy" id="290746"/>
    <lineage>
        <taxon>Eukaryota</taxon>
        <taxon>Metazoa</taxon>
        <taxon>Ecdysozoa</taxon>
        <taxon>Nematoda</taxon>
        <taxon>Chromadorea</taxon>
        <taxon>Rhabditida</taxon>
        <taxon>Tylenchina</taxon>
        <taxon>Cephalobomorpha</taxon>
        <taxon>Cephaloboidea</taxon>
        <taxon>Cephalobidae</taxon>
        <taxon>Acrobeloides</taxon>
    </lineage>
</organism>
<accession>A0A914E3V6</accession>
<evidence type="ECO:0000256" key="1">
    <source>
        <dbReference type="SAM" id="Coils"/>
    </source>
</evidence>
<feature type="coiled-coil region" evidence="1">
    <location>
        <begin position="119"/>
        <end position="146"/>
    </location>
</feature>
<protein>
    <submittedName>
        <fullName evidence="4">Uncharacterized protein</fullName>
    </submittedName>
</protein>
<reference evidence="4" key="1">
    <citation type="submission" date="2022-11" db="UniProtKB">
        <authorList>
            <consortium name="WormBaseParasite"/>
        </authorList>
    </citation>
    <scope>IDENTIFICATION</scope>
</reference>
<dbReference type="Proteomes" id="UP000887540">
    <property type="component" value="Unplaced"/>
</dbReference>
<feature type="region of interest" description="Disordered" evidence="2">
    <location>
        <begin position="16"/>
        <end position="36"/>
    </location>
</feature>
<name>A0A914E3V6_9BILA</name>
<dbReference type="WBParaSite" id="ACRNAN_scaffold5365.g9233.t1">
    <property type="protein sequence ID" value="ACRNAN_scaffold5365.g9233.t1"/>
    <property type="gene ID" value="ACRNAN_scaffold5365.g9233"/>
</dbReference>
<sequence>MSAIQQTATRTVRISQFDTTQPVAPMDLSPLATASGACPPEQFHIKETEHFGPNTVPEDHHRLLDEVKEKLVEVKDKITGNTPEKKAVKYSKKCVKELKKENKYAEEAEEYAEKGAKKAEKYAHKAEKYLEKKEKACEKAAVYREKANENAEKMRECRDAHLQKDADLLHDAACRLQSAR</sequence>
<keyword evidence="1" id="KW-0175">Coiled coil</keyword>
<evidence type="ECO:0000313" key="3">
    <source>
        <dbReference type="Proteomes" id="UP000887540"/>
    </source>
</evidence>
<keyword evidence="3" id="KW-1185">Reference proteome</keyword>
<dbReference type="AlphaFoldDB" id="A0A914E3V6"/>
<evidence type="ECO:0000256" key="2">
    <source>
        <dbReference type="SAM" id="MobiDB-lite"/>
    </source>
</evidence>
<evidence type="ECO:0000313" key="4">
    <source>
        <dbReference type="WBParaSite" id="ACRNAN_scaffold5365.g9233.t1"/>
    </source>
</evidence>
<proteinExistence type="predicted"/>